<evidence type="ECO:0000256" key="1">
    <source>
        <dbReference type="SAM" id="MobiDB-lite"/>
    </source>
</evidence>
<feature type="region of interest" description="Disordered" evidence="1">
    <location>
        <begin position="100"/>
        <end position="127"/>
    </location>
</feature>
<accession>A0A9Q3W039</accession>
<dbReference type="Pfam" id="PF14200">
    <property type="entry name" value="RicinB_lectin_2"/>
    <property type="match status" value="1"/>
</dbReference>
<evidence type="ECO:0000313" key="4">
    <source>
        <dbReference type="Proteomes" id="UP001108029"/>
    </source>
</evidence>
<dbReference type="Proteomes" id="UP001108029">
    <property type="component" value="Unassembled WGS sequence"/>
</dbReference>
<protein>
    <submittedName>
        <fullName evidence="3">RICIN domain-containing protein</fullName>
    </submittedName>
</protein>
<dbReference type="Gene3D" id="2.80.10.50">
    <property type="match status" value="1"/>
</dbReference>
<feature type="domain" description="Ricin B lectin" evidence="2">
    <location>
        <begin position="10"/>
        <end position="67"/>
    </location>
</feature>
<keyword evidence="4" id="KW-1185">Reference proteome</keyword>
<dbReference type="InterPro" id="IPR000772">
    <property type="entry name" value="Ricin_B_lectin"/>
</dbReference>
<evidence type="ECO:0000259" key="2">
    <source>
        <dbReference type="Pfam" id="PF14200"/>
    </source>
</evidence>
<evidence type="ECO:0000313" key="3">
    <source>
        <dbReference type="EMBL" id="MCD9880759.1"/>
    </source>
</evidence>
<dbReference type="InterPro" id="IPR035992">
    <property type="entry name" value="Ricin_B-like_lectins"/>
</dbReference>
<sequence>MILPDKSGGRSAAIWTGGTTAGQKLAQWVDPGAAVKRWTLVPPTDGCYKLRSVRHTSLFMTVATRSVAVTPATSVDASSTPAEGCRHHCSNGLANYEVEPRSGRKVRSGGHGKGQGGWRAHRDIRLR</sequence>
<comment type="caution">
    <text evidence="3">The sequence shown here is derived from an EMBL/GenBank/DDBJ whole genome shotgun (WGS) entry which is preliminary data.</text>
</comment>
<organism evidence="3 4">
    <name type="scientific">Streptomyces guryensis</name>
    <dbReference type="NCBI Taxonomy" id="2886947"/>
    <lineage>
        <taxon>Bacteria</taxon>
        <taxon>Bacillati</taxon>
        <taxon>Actinomycetota</taxon>
        <taxon>Actinomycetes</taxon>
        <taxon>Kitasatosporales</taxon>
        <taxon>Streptomycetaceae</taxon>
        <taxon>Streptomyces</taxon>
    </lineage>
</organism>
<name>A0A9Q3W039_9ACTN</name>
<dbReference type="EMBL" id="JAJSBI010000046">
    <property type="protein sequence ID" value="MCD9880759.1"/>
    <property type="molecule type" value="Genomic_DNA"/>
</dbReference>
<gene>
    <name evidence="3" type="ORF">LJ657_45930</name>
</gene>
<dbReference type="AlphaFoldDB" id="A0A9Q3W039"/>
<proteinExistence type="predicted"/>
<dbReference type="SUPFAM" id="SSF50370">
    <property type="entry name" value="Ricin B-like lectins"/>
    <property type="match status" value="1"/>
</dbReference>
<reference evidence="3" key="1">
    <citation type="submission" date="2021-12" db="EMBL/GenBank/DDBJ databases">
        <authorList>
            <person name="Lee J.-H."/>
            <person name="Kim S.-B."/>
        </authorList>
    </citation>
    <scope>NUCLEOTIDE SEQUENCE</scope>
    <source>
        <strain evidence="3">NR30</strain>
    </source>
</reference>